<dbReference type="GO" id="GO:0140664">
    <property type="term" value="F:ATP-dependent DNA damage sensor activity"/>
    <property type="evidence" value="ECO:0007669"/>
    <property type="project" value="InterPro"/>
</dbReference>
<dbReference type="Gene3D" id="1.10.510.10">
    <property type="entry name" value="Transferase(Phosphotransferase) domain 1"/>
    <property type="match status" value="1"/>
</dbReference>
<dbReference type="InterPro" id="IPR038973">
    <property type="entry name" value="MutL/Mlh/Pms-like"/>
</dbReference>
<dbReference type="EMBL" id="QLLG01000049">
    <property type="protein sequence ID" value="RMX68880.1"/>
    <property type="molecule type" value="Genomic_DNA"/>
</dbReference>
<feature type="compositionally biased region" description="Polar residues" evidence="15">
    <location>
        <begin position="450"/>
        <end position="463"/>
    </location>
</feature>
<dbReference type="CDD" id="cd16926">
    <property type="entry name" value="HATPase_MutL-MLH-PMS-like"/>
    <property type="match status" value="1"/>
</dbReference>
<dbReference type="InterPro" id="IPR032189">
    <property type="entry name" value="Mlh1_C"/>
</dbReference>
<dbReference type="EC" id="2.7.11.1" evidence="3"/>
<dbReference type="InterPro" id="IPR013767">
    <property type="entry name" value="PAS_fold"/>
</dbReference>
<dbReference type="SUPFAM" id="SSF55785">
    <property type="entry name" value="PYP-like sensor domain (PAS domain)"/>
    <property type="match status" value="1"/>
</dbReference>
<evidence type="ECO:0000256" key="9">
    <source>
        <dbReference type="ARBA" id="ARBA00022840"/>
    </source>
</evidence>
<dbReference type="SUPFAM" id="SSF56112">
    <property type="entry name" value="Protein kinase-like (PK-like)"/>
    <property type="match status" value="1"/>
</dbReference>
<dbReference type="PROSITE" id="PS50112">
    <property type="entry name" value="PAS"/>
    <property type="match status" value="1"/>
</dbReference>
<evidence type="ECO:0000256" key="6">
    <source>
        <dbReference type="ARBA" id="ARBA00022741"/>
    </source>
</evidence>
<dbReference type="InterPro" id="IPR035965">
    <property type="entry name" value="PAS-like_dom_sf"/>
</dbReference>
<evidence type="ECO:0000256" key="4">
    <source>
        <dbReference type="ARBA" id="ARBA00022527"/>
    </source>
</evidence>
<dbReference type="GO" id="GO:0005524">
    <property type="term" value="F:ATP binding"/>
    <property type="evidence" value="ECO:0007669"/>
    <property type="project" value="UniProtKB-UniRule"/>
</dbReference>
<dbReference type="FunFam" id="3.30.200.20:FF:000046">
    <property type="entry name" value="Mitogen-activated protein kinase"/>
    <property type="match status" value="1"/>
</dbReference>
<dbReference type="GO" id="GO:0004674">
    <property type="term" value="F:protein serine/threonine kinase activity"/>
    <property type="evidence" value="ECO:0007669"/>
    <property type="project" value="UniProtKB-KW"/>
</dbReference>
<reference evidence="18 19" key="1">
    <citation type="submission" date="2018-06" db="EMBL/GenBank/DDBJ databases">
        <title>Comparative genomics of downy mildews reveals potential adaptations to biotrophy.</title>
        <authorList>
            <person name="Fletcher K."/>
            <person name="Klosterman S.J."/>
            <person name="Derevnina L."/>
            <person name="Martin F."/>
            <person name="Koike S."/>
            <person name="Reyes Chin-Wo S."/>
            <person name="Mou B."/>
            <person name="Michelmore R."/>
        </authorList>
    </citation>
    <scope>NUCLEOTIDE SEQUENCE [LARGE SCALE GENOMIC DNA]</scope>
    <source>
        <strain evidence="18 19">R14</strain>
    </source>
</reference>
<protein>
    <recommendedName>
        <fullName evidence="3">non-specific serine/threonine protein kinase</fullName>
        <ecNumber evidence="3">2.7.11.1</ecNumber>
    </recommendedName>
</protein>
<dbReference type="FunFam" id="3.30.565.10:FF:000079">
    <property type="entry name" value="DNA mismatch repair protein MLH"/>
    <property type="match status" value="1"/>
</dbReference>
<evidence type="ECO:0000256" key="7">
    <source>
        <dbReference type="ARBA" id="ARBA00022763"/>
    </source>
</evidence>
<evidence type="ECO:0000313" key="19">
    <source>
        <dbReference type="Proteomes" id="UP000282087"/>
    </source>
</evidence>
<keyword evidence="7" id="KW-0227">DNA damage</keyword>
<keyword evidence="5" id="KW-0808">Transferase</keyword>
<dbReference type="InterPro" id="IPR014762">
    <property type="entry name" value="DNA_mismatch_repair_CS"/>
</dbReference>
<dbReference type="Pfam" id="PF00989">
    <property type="entry name" value="PAS"/>
    <property type="match status" value="1"/>
</dbReference>
<evidence type="ECO:0000256" key="3">
    <source>
        <dbReference type="ARBA" id="ARBA00012513"/>
    </source>
</evidence>
<dbReference type="InterPro" id="IPR008271">
    <property type="entry name" value="Ser/Thr_kinase_AS"/>
</dbReference>
<evidence type="ECO:0000256" key="5">
    <source>
        <dbReference type="ARBA" id="ARBA00022679"/>
    </source>
</evidence>
<evidence type="ECO:0000256" key="12">
    <source>
        <dbReference type="ARBA" id="ARBA00047899"/>
    </source>
</evidence>
<comment type="subcellular location">
    <subcellularLocation>
        <location evidence="1">Nucleus</location>
    </subcellularLocation>
</comment>
<dbReference type="FunFam" id="3.30.230.10:FF:000014">
    <property type="entry name" value="DNA mismatch repair protein Mlh1"/>
    <property type="match status" value="1"/>
</dbReference>
<keyword evidence="11" id="KW-0539">Nucleus</keyword>
<keyword evidence="4" id="KW-0723">Serine/threonine-protein kinase</keyword>
<keyword evidence="8" id="KW-0418">Kinase</keyword>
<dbReference type="Pfam" id="PF01119">
    <property type="entry name" value="DNA_mis_repair"/>
    <property type="match status" value="1"/>
</dbReference>
<accession>A0A3M6VVT9</accession>
<comment type="similarity">
    <text evidence="2">Belongs to the DNA mismatch repair MutL/HexB family.</text>
</comment>
<dbReference type="InterPro" id="IPR000014">
    <property type="entry name" value="PAS"/>
</dbReference>
<dbReference type="GO" id="GO:0030983">
    <property type="term" value="F:mismatched DNA binding"/>
    <property type="evidence" value="ECO:0007669"/>
    <property type="project" value="InterPro"/>
</dbReference>
<feature type="region of interest" description="Disordered" evidence="15">
    <location>
        <begin position="391"/>
        <end position="471"/>
    </location>
</feature>
<evidence type="ECO:0000256" key="13">
    <source>
        <dbReference type="ARBA" id="ARBA00048679"/>
    </source>
</evidence>
<dbReference type="GO" id="GO:0006298">
    <property type="term" value="P:mismatch repair"/>
    <property type="evidence" value="ECO:0007669"/>
    <property type="project" value="InterPro"/>
</dbReference>
<evidence type="ECO:0000313" key="18">
    <source>
        <dbReference type="EMBL" id="RMX68880.1"/>
    </source>
</evidence>
<gene>
    <name evidence="18" type="ORF">DD238_006257</name>
</gene>
<evidence type="ECO:0000256" key="1">
    <source>
        <dbReference type="ARBA" id="ARBA00004123"/>
    </source>
</evidence>
<dbReference type="FunFam" id="1.10.510.10:FF:000613">
    <property type="entry name" value="Mitogen-activated protein kinase"/>
    <property type="match status" value="1"/>
</dbReference>
<dbReference type="Gene3D" id="3.30.230.10">
    <property type="match status" value="1"/>
</dbReference>
<dbReference type="InterPro" id="IPR036890">
    <property type="entry name" value="HATPase_C_sf"/>
</dbReference>
<evidence type="ECO:0000256" key="8">
    <source>
        <dbReference type="ARBA" id="ARBA00022777"/>
    </source>
</evidence>
<evidence type="ECO:0000259" key="17">
    <source>
        <dbReference type="PROSITE" id="PS50112"/>
    </source>
</evidence>
<name>A0A3M6VVT9_9STRA</name>
<sequence>MARIERLSQDVVNRIAAGEVVHRPANALKELIENALDAGATHVTVTVSQGGLKLLQIQDNGRGIQRQDLEIVCERFTTSKLKRFDDLKDIKSFGFRGEALASISHVAHVTITSRTADQQCAYKYNEWGIKSCRNMNADASVLLVWCTRASYRDGKLVAKKAGESKDPKPCAGKNGTQILVEDLFYNLSTRKQALKNASEQYTRILDVVQKYAVHFKAKGVGFVCKKYRDSSCSVNTVQNFSQLDVIRSIYGSKIAKELTSFELIKDVKAAGSMDLQHQIRGYISNANFHLRKSNFILFINDRLVECPALKRACEYVYSLYLPKHTHPFVYLSMELPPRNIDVNIHPTKEEIHFLHEEDIVDSISEAVEKQLKGSNESRSFSVRSITAMLETSSANNENSSIKQRRRQSALEQEAIKEAAESSDEECNKREGESEDEANCSVDSIEIDLSQKLTPPSKQYQSALAPQRLVRTDHRSNTIDKYCFLETQKTQLSQLSQSCSQKHECGASSDGTGKRDDFNDRNLVAAKSLKLKKRKLSETQSRQEPEPEDGHDRRGSLEATQTPQILSSVQNLLSLVRQNKNKALGRLFRKHSFVGIVDKQFSLVQYRTKLYIVRHDEIAFHVFYQQVLLQFGATRPITLPTPLAIFDLVLEALKNPRNGYDEEDGPREQLADEIKTLLIANGPMLFEYFSLDIDSQGMLRTLPQLLPDHEPSIHSLPEFVFHLATKVSWEEEEPCFESVAQVLARWYGEMRYPGNAEREALVLEHVLFPAMKTAAFCPPNELNNAQLITPVACLTNLYKIFERGVDPDSGRSTTSTSTLFPDTVSVSTGGIPPIQRNNVVRKIMLQTIGEYYEDTTVSSVQNFVAGVENYCASTESLASLGKSLYTSPALVFVLDEGMRVILWNDCAVKLCGYARKEMAGRNLLKEVPYLVPPSTAKVLGDALIHCVRGSPVNSVMLDFISKEQSKITLLGSCTPLVGNPIGAGMLVVAHDLTHLPFVMVDKKAIAETPAVLDQNEGTPGETLPAAVANPVVPSVQTAVAVPAPLSAAVASNASTIPGWSEIAPNYSIECVLGQGSYGQVVRCKHLPTGEIVAIKKIQNVFSDPIDAKRILRELCIVRQLRHPNIVQIREIIAPLDMDRFKDLFVVFEYLPSDLEKLLHSPQFLTAEHLRWLLLDLLKALKYMHSAEIVHRDLKPANVLLNLSPVAIKICDFGLARGLSSSTSTAGRKRKRLGDGSTPEESTLQGIGVHPRTPARRIQRQLTEHVVTRWYRAPEIIFRDHDYSAAIDVWSIGCIFAELLSMQKSSVSSHYQREPLFPGVSCFPLSPGAGQVALPQDSRDQLNTILDVLGTMAEEDVAEIADPDVQFYLRSLPPRPKRNLQDMYPGAEPEAIDLLTWMLKMNPRKRATLDEALSHKYLASIRSLEEEIVAPGTIQLEFDEKKMNVTEIRQRMVSEIRFYHPTAGTNTALSSVARGAQANGVISKKKAKQG</sequence>
<dbReference type="Gene3D" id="3.30.200.20">
    <property type="entry name" value="Phosphorylase Kinase, domain 1"/>
    <property type="match status" value="1"/>
</dbReference>
<dbReference type="SMART" id="SM01340">
    <property type="entry name" value="DNA_mis_repair"/>
    <property type="match status" value="1"/>
</dbReference>
<dbReference type="SUPFAM" id="SSF55874">
    <property type="entry name" value="ATPase domain of HSP90 chaperone/DNA topoisomerase II/histidine kinase"/>
    <property type="match status" value="1"/>
</dbReference>
<comment type="caution">
    <text evidence="18">The sequence shown here is derived from an EMBL/GenBank/DDBJ whole genome shotgun (WGS) entry which is preliminary data.</text>
</comment>
<organism evidence="18 19">
    <name type="scientific">Peronospora effusa</name>
    <dbReference type="NCBI Taxonomy" id="542832"/>
    <lineage>
        <taxon>Eukaryota</taxon>
        <taxon>Sar</taxon>
        <taxon>Stramenopiles</taxon>
        <taxon>Oomycota</taxon>
        <taxon>Peronosporomycetes</taxon>
        <taxon>Peronosporales</taxon>
        <taxon>Peronosporaceae</taxon>
        <taxon>Peronospora</taxon>
    </lineage>
</organism>
<dbReference type="InterPro" id="IPR013507">
    <property type="entry name" value="DNA_mismatch_S5_2-like"/>
</dbReference>
<dbReference type="GO" id="GO:0032389">
    <property type="term" value="C:MutLalpha complex"/>
    <property type="evidence" value="ECO:0007669"/>
    <property type="project" value="TreeGrafter"/>
</dbReference>
<dbReference type="Proteomes" id="UP000282087">
    <property type="component" value="Unassembled WGS sequence"/>
</dbReference>
<dbReference type="STRING" id="542832.A0A3M6VVT9"/>
<evidence type="ECO:0000256" key="14">
    <source>
        <dbReference type="PROSITE-ProRule" id="PRU10141"/>
    </source>
</evidence>
<feature type="compositionally biased region" description="Basic and acidic residues" evidence="15">
    <location>
        <begin position="540"/>
        <end position="555"/>
    </location>
</feature>
<dbReference type="Pfam" id="PF13589">
    <property type="entry name" value="HATPase_c_3"/>
    <property type="match status" value="1"/>
</dbReference>
<dbReference type="InterPro" id="IPR000719">
    <property type="entry name" value="Prot_kinase_dom"/>
</dbReference>
<keyword evidence="10" id="KW-0234">DNA repair</keyword>
<proteinExistence type="inferred from homology"/>
<dbReference type="InterPro" id="IPR011009">
    <property type="entry name" value="Kinase-like_dom_sf"/>
</dbReference>
<feature type="compositionally biased region" description="Polar residues" evidence="15">
    <location>
        <begin position="391"/>
        <end position="401"/>
    </location>
</feature>
<dbReference type="InterPro" id="IPR014721">
    <property type="entry name" value="Ribsml_uS5_D2-typ_fold_subgr"/>
</dbReference>
<dbReference type="Pfam" id="PF00069">
    <property type="entry name" value="Pkinase"/>
    <property type="match status" value="1"/>
</dbReference>
<dbReference type="Pfam" id="PF16413">
    <property type="entry name" value="Mlh1_C"/>
    <property type="match status" value="1"/>
</dbReference>
<evidence type="ECO:0000256" key="15">
    <source>
        <dbReference type="SAM" id="MobiDB-lite"/>
    </source>
</evidence>
<dbReference type="Gene3D" id="3.30.565.10">
    <property type="entry name" value="Histidine kinase-like ATPase, C-terminal domain"/>
    <property type="match status" value="1"/>
</dbReference>
<dbReference type="NCBIfam" id="TIGR00585">
    <property type="entry name" value="mutl"/>
    <property type="match status" value="2"/>
</dbReference>
<keyword evidence="9 14" id="KW-0067">ATP-binding</keyword>
<comment type="catalytic activity">
    <reaction evidence="13">
        <text>L-seryl-[protein] + ATP = O-phospho-L-seryl-[protein] + ADP + H(+)</text>
        <dbReference type="Rhea" id="RHEA:17989"/>
        <dbReference type="Rhea" id="RHEA-COMP:9863"/>
        <dbReference type="Rhea" id="RHEA-COMP:11604"/>
        <dbReference type="ChEBI" id="CHEBI:15378"/>
        <dbReference type="ChEBI" id="CHEBI:29999"/>
        <dbReference type="ChEBI" id="CHEBI:30616"/>
        <dbReference type="ChEBI" id="CHEBI:83421"/>
        <dbReference type="ChEBI" id="CHEBI:456216"/>
        <dbReference type="EC" id="2.7.11.1"/>
    </reaction>
</comment>
<keyword evidence="19" id="KW-1185">Reference proteome</keyword>
<dbReference type="PROSITE" id="PS00107">
    <property type="entry name" value="PROTEIN_KINASE_ATP"/>
    <property type="match status" value="1"/>
</dbReference>
<feature type="domain" description="PAS" evidence="17">
    <location>
        <begin position="875"/>
        <end position="949"/>
    </location>
</feature>
<dbReference type="Gene3D" id="3.30.450.20">
    <property type="entry name" value="PAS domain"/>
    <property type="match status" value="1"/>
</dbReference>
<dbReference type="PANTHER" id="PTHR10073">
    <property type="entry name" value="DNA MISMATCH REPAIR PROTEIN MLH, PMS, MUTL"/>
    <property type="match status" value="1"/>
</dbReference>
<feature type="compositionally biased region" description="Basic and acidic residues" evidence="15">
    <location>
        <begin position="413"/>
        <end position="431"/>
    </location>
</feature>
<evidence type="ECO:0000256" key="11">
    <source>
        <dbReference type="ARBA" id="ARBA00023242"/>
    </source>
</evidence>
<dbReference type="SUPFAM" id="SSF54211">
    <property type="entry name" value="Ribosomal protein S5 domain 2-like"/>
    <property type="match status" value="1"/>
</dbReference>
<dbReference type="FunFam" id="1.10.510.10:FF:000405">
    <property type="entry name" value="Mitogen-activated protein kinase"/>
    <property type="match status" value="1"/>
</dbReference>
<keyword evidence="6 14" id="KW-0547">Nucleotide-binding</keyword>
<dbReference type="CDD" id="cd00130">
    <property type="entry name" value="PAS"/>
    <property type="match status" value="1"/>
</dbReference>
<dbReference type="CDD" id="cd07834">
    <property type="entry name" value="STKc_MAPK"/>
    <property type="match status" value="1"/>
</dbReference>
<evidence type="ECO:0000259" key="16">
    <source>
        <dbReference type="PROSITE" id="PS50011"/>
    </source>
</evidence>
<dbReference type="CDD" id="cd03483">
    <property type="entry name" value="MutL_Trans_MLH1"/>
    <property type="match status" value="1"/>
</dbReference>
<dbReference type="InterPro" id="IPR002099">
    <property type="entry name" value="MutL/Mlh/PMS"/>
</dbReference>
<dbReference type="VEuPathDB" id="FungiDB:DD237_006676"/>
<dbReference type="PROSITE" id="PS50011">
    <property type="entry name" value="PROTEIN_KINASE_DOM"/>
    <property type="match status" value="1"/>
</dbReference>
<comment type="catalytic activity">
    <reaction evidence="12">
        <text>L-threonyl-[protein] + ATP = O-phospho-L-threonyl-[protein] + ADP + H(+)</text>
        <dbReference type="Rhea" id="RHEA:46608"/>
        <dbReference type="Rhea" id="RHEA-COMP:11060"/>
        <dbReference type="Rhea" id="RHEA-COMP:11605"/>
        <dbReference type="ChEBI" id="CHEBI:15378"/>
        <dbReference type="ChEBI" id="CHEBI:30013"/>
        <dbReference type="ChEBI" id="CHEBI:30616"/>
        <dbReference type="ChEBI" id="CHEBI:61977"/>
        <dbReference type="ChEBI" id="CHEBI:456216"/>
        <dbReference type="EC" id="2.7.11.1"/>
    </reaction>
</comment>
<dbReference type="InterPro" id="IPR017441">
    <property type="entry name" value="Protein_kinase_ATP_BS"/>
</dbReference>
<feature type="region of interest" description="Disordered" evidence="15">
    <location>
        <begin position="1218"/>
        <end position="1247"/>
    </location>
</feature>
<feature type="region of interest" description="Disordered" evidence="15">
    <location>
        <begin position="533"/>
        <end position="560"/>
    </location>
</feature>
<dbReference type="InterPro" id="IPR020568">
    <property type="entry name" value="Ribosomal_Su5_D2-typ_SF"/>
</dbReference>
<dbReference type="SMART" id="SM00220">
    <property type="entry name" value="S_TKc"/>
    <property type="match status" value="1"/>
</dbReference>
<dbReference type="GO" id="GO:0016887">
    <property type="term" value="F:ATP hydrolysis activity"/>
    <property type="evidence" value="ECO:0007669"/>
    <property type="project" value="InterPro"/>
</dbReference>
<feature type="domain" description="Protein kinase" evidence="16">
    <location>
        <begin position="1065"/>
        <end position="1416"/>
    </location>
</feature>
<dbReference type="PANTHER" id="PTHR10073:SF12">
    <property type="entry name" value="DNA MISMATCH REPAIR PROTEIN MLH1"/>
    <property type="match status" value="1"/>
</dbReference>
<evidence type="ECO:0000256" key="10">
    <source>
        <dbReference type="ARBA" id="ARBA00023204"/>
    </source>
</evidence>
<feature type="binding site" evidence="14">
    <location>
        <position position="1095"/>
    </location>
    <ligand>
        <name>ATP</name>
        <dbReference type="ChEBI" id="CHEBI:30616"/>
    </ligand>
</feature>
<dbReference type="GO" id="GO:0006355">
    <property type="term" value="P:regulation of DNA-templated transcription"/>
    <property type="evidence" value="ECO:0007669"/>
    <property type="project" value="InterPro"/>
</dbReference>
<dbReference type="PROSITE" id="PS00108">
    <property type="entry name" value="PROTEIN_KINASE_ST"/>
    <property type="match status" value="1"/>
</dbReference>
<evidence type="ECO:0000256" key="2">
    <source>
        <dbReference type="ARBA" id="ARBA00006082"/>
    </source>
</evidence>
<dbReference type="PROSITE" id="PS00058">
    <property type="entry name" value="DNA_MISMATCH_REPAIR_1"/>
    <property type="match status" value="1"/>
</dbReference>